<dbReference type="RefSeq" id="WP_203982555.1">
    <property type="nucleotide sequence ID" value="NZ_BOOU01000013.1"/>
</dbReference>
<evidence type="ECO:0000313" key="2">
    <source>
        <dbReference type="EMBL" id="GII75911.1"/>
    </source>
</evidence>
<gene>
    <name evidence="2" type="ORF">Sru01_08930</name>
</gene>
<dbReference type="Proteomes" id="UP000655287">
    <property type="component" value="Unassembled WGS sequence"/>
</dbReference>
<protein>
    <submittedName>
        <fullName evidence="2">Uncharacterized protein</fullName>
    </submittedName>
</protein>
<feature type="compositionally biased region" description="Gly residues" evidence="1">
    <location>
        <begin position="329"/>
        <end position="339"/>
    </location>
</feature>
<dbReference type="AlphaFoldDB" id="A0A919UWD3"/>
<feature type="region of interest" description="Disordered" evidence="1">
    <location>
        <begin position="293"/>
        <end position="346"/>
    </location>
</feature>
<keyword evidence="3" id="KW-1185">Reference proteome</keyword>
<dbReference type="InterPro" id="IPR044911">
    <property type="entry name" value="V-type_ATPase_csu/dsu_dom_3"/>
</dbReference>
<sequence length="346" mass="35440">MSAAWVAGTTRARALARRRLGPGGARRVAAAGSAARAAAVLAETPYGHDVRMGQDLAEIQHAVQACLLWHLRVLAGWLPAEGQVMVRLLARWFEIANVDEVLGGGPARFRLGALGTAAPRPAAVTGPAGERAVRAAPFDGEPGGAPPRRIQLGMRLSWAHEVYGRIRPAAAWAAGAAALLVARERLLDGRPIEGADRRRAEAMLGVAAPRAGTLPGMAAALPSAARWALAGLDRPQDLWRAEGRWWERVERDGTALLAGPGFGASPVLGAVAVLAADARRVCLAGAVAAYGGDPDEAAYEGDPGEPPAGGNPASYGGDPAPYRGDPAPYGGGSGDAGHGGGHDEPA</sequence>
<accession>A0A919UWD3</accession>
<reference evidence="2" key="1">
    <citation type="submission" date="2021-01" db="EMBL/GenBank/DDBJ databases">
        <title>Whole genome shotgun sequence of Sphaerisporangium rufum NBRC 109079.</title>
        <authorList>
            <person name="Komaki H."/>
            <person name="Tamura T."/>
        </authorList>
    </citation>
    <scope>NUCLEOTIDE SEQUENCE</scope>
    <source>
        <strain evidence="2">NBRC 109079</strain>
    </source>
</reference>
<comment type="caution">
    <text evidence="2">The sequence shown here is derived from an EMBL/GenBank/DDBJ whole genome shotgun (WGS) entry which is preliminary data.</text>
</comment>
<evidence type="ECO:0000313" key="3">
    <source>
        <dbReference type="Proteomes" id="UP000655287"/>
    </source>
</evidence>
<evidence type="ECO:0000256" key="1">
    <source>
        <dbReference type="SAM" id="MobiDB-lite"/>
    </source>
</evidence>
<dbReference type="EMBL" id="BOOU01000013">
    <property type="protein sequence ID" value="GII75911.1"/>
    <property type="molecule type" value="Genomic_DNA"/>
</dbReference>
<dbReference type="Gene3D" id="1.10.132.50">
    <property type="entry name" value="ATP synthase (C/AC39) subunit, domain 3"/>
    <property type="match status" value="1"/>
</dbReference>
<feature type="compositionally biased region" description="Acidic residues" evidence="1">
    <location>
        <begin position="293"/>
        <end position="303"/>
    </location>
</feature>
<proteinExistence type="predicted"/>
<name>A0A919UWD3_9ACTN</name>
<organism evidence="2 3">
    <name type="scientific">Sphaerisporangium rufum</name>
    <dbReference type="NCBI Taxonomy" id="1381558"/>
    <lineage>
        <taxon>Bacteria</taxon>
        <taxon>Bacillati</taxon>
        <taxon>Actinomycetota</taxon>
        <taxon>Actinomycetes</taxon>
        <taxon>Streptosporangiales</taxon>
        <taxon>Streptosporangiaceae</taxon>
        <taxon>Sphaerisporangium</taxon>
    </lineage>
</organism>